<evidence type="ECO:0000313" key="3">
    <source>
        <dbReference type="Proteomes" id="UP000325395"/>
    </source>
</evidence>
<keyword evidence="1" id="KW-1133">Transmembrane helix</keyword>
<dbReference type="Proteomes" id="UP000325395">
    <property type="component" value="Unassembled WGS sequence"/>
</dbReference>
<dbReference type="EMBL" id="ML735819">
    <property type="protein sequence ID" value="KAE8412933.1"/>
    <property type="molecule type" value="Genomic_DNA"/>
</dbReference>
<organism evidence="2 3">
    <name type="scientific">Aspergillus pseudocaelatus</name>
    <dbReference type="NCBI Taxonomy" id="1825620"/>
    <lineage>
        <taxon>Eukaryota</taxon>
        <taxon>Fungi</taxon>
        <taxon>Dikarya</taxon>
        <taxon>Ascomycota</taxon>
        <taxon>Pezizomycotina</taxon>
        <taxon>Eurotiomycetes</taxon>
        <taxon>Eurotiomycetidae</taxon>
        <taxon>Eurotiales</taxon>
        <taxon>Aspergillaceae</taxon>
        <taxon>Aspergillus</taxon>
        <taxon>Aspergillus subgen. Circumdati</taxon>
    </lineage>
</organism>
<sequence length="94" mass="11056">MVFYYLPPGHTRKLYLLFNFPRSRLPFCMKAQSTPRYTKECWTGSLLRQHTVIGGKSRTSISGPDSLLLWVIRLSYGLLFVVCCVIGRDWVYYW</sequence>
<reference evidence="2 3" key="1">
    <citation type="submission" date="2019-04" db="EMBL/GenBank/DDBJ databases">
        <authorList>
            <consortium name="DOE Joint Genome Institute"/>
            <person name="Mondo S."/>
            <person name="Kjaerbolling I."/>
            <person name="Vesth T."/>
            <person name="Frisvad J.C."/>
            <person name="Nybo J.L."/>
            <person name="Theobald S."/>
            <person name="Kildgaard S."/>
            <person name="Isbrandt T."/>
            <person name="Kuo A."/>
            <person name="Sato A."/>
            <person name="Lyhne E.K."/>
            <person name="Kogle M.E."/>
            <person name="Wiebenga A."/>
            <person name="Kun R.S."/>
            <person name="Lubbers R.J."/>
            <person name="Makela M.R."/>
            <person name="Barry K."/>
            <person name="Chovatia M."/>
            <person name="Clum A."/>
            <person name="Daum C."/>
            <person name="Haridas S."/>
            <person name="He G."/>
            <person name="LaButti K."/>
            <person name="Lipzen A."/>
            <person name="Riley R."/>
            <person name="Salamov A."/>
            <person name="Simmons B.A."/>
            <person name="Magnuson J.K."/>
            <person name="Henrissat B."/>
            <person name="Mortensen U.H."/>
            <person name="Larsen T.O."/>
            <person name="Devries R.P."/>
            <person name="Grigoriev I.V."/>
            <person name="Machida M."/>
            <person name="Baker S.E."/>
            <person name="Andersen M.R."/>
            <person name="Cantor M.N."/>
            <person name="Hua S.X."/>
        </authorList>
    </citation>
    <scope>NUCLEOTIDE SEQUENCE [LARGE SCALE GENOMIC DNA]</scope>
    <source>
        <strain evidence="2 3">CBS 117616</strain>
    </source>
</reference>
<evidence type="ECO:0000313" key="2">
    <source>
        <dbReference type="EMBL" id="KAE8412933.1"/>
    </source>
</evidence>
<keyword evidence="1" id="KW-0472">Membrane</keyword>
<feature type="transmembrane region" description="Helical" evidence="1">
    <location>
        <begin position="67"/>
        <end position="87"/>
    </location>
</feature>
<gene>
    <name evidence="2" type="ORF">BDV36DRAFT_269879</name>
</gene>
<name>A0ABQ6W734_9EURO</name>
<proteinExistence type="predicted"/>
<keyword evidence="1" id="KW-0812">Transmembrane</keyword>
<evidence type="ECO:0000256" key="1">
    <source>
        <dbReference type="SAM" id="Phobius"/>
    </source>
</evidence>
<keyword evidence="3" id="KW-1185">Reference proteome</keyword>
<accession>A0ABQ6W734</accession>
<protein>
    <submittedName>
        <fullName evidence="2">Uncharacterized protein</fullName>
    </submittedName>
</protein>